<dbReference type="Proteomes" id="UP000481043">
    <property type="component" value="Unassembled WGS sequence"/>
</dbReference>
<keyword evidence="3" id="KW-1185">Reference proteome</keyword>
<name>A0A6M0QAN8_9BACI</name>
<protein>
    <submittedName>
        <fullName evidence="2">PAS domain-containing protein</fullName>
    </submittedName>
</protein>
<evidence type="ECO:0000259" key="1">
    <source>
        <dbReference type="PROSITE" id="PS50112"/>
    </source>
</evidence>
<dbReference type="CDD" id="cd00130">
    <property type="entry name" value="PAS"/>
    <property type="match status" value="1"/>
</dbReference>
<dbReference type="NCBIfam" id="TIGR00229">
    <property type="entry name" value="sensory_box"/>
    <property type="match status" value="1"/>
</dbReference>
<sequence>MEHNHYYNDLTEESLISQYIYQDGQFNYVNPAFSNLFGYNREELLSNKIKLENLLLPESYSLALEVGIAFAQSEKPF</sequence>
<comment type="caution">
    <text evidence="2">The sequence shown here is derived from an EMBL/GenBank/DDBJ whole genome shotgun (WGS) entry which is preliminary data.</text>
</comment>
<organism evidence="2 3">
    <name type="scientific">Bacillus mesophilus</name>
    <dbReference type="NCBI Taxonomy" id="1808955"/>
    <lineage>
        <taxon>Bacteria</taxon>
        <taxon>Bacillati</taxon>
        <taxon>Bacillota</taxon>
        <taxon>Bacilli</taxon>
        <taxon>Bacillales</taxon>
        <taxon>Bacillaceae</taxon>
        <taxon>Bacillus</taxon>
    </lineage>
</organism>
<evidence type="ECO:0000313" key="3">
    <source>
        <dbReference type="Proteomes" id="UP000481043"/>
    </source>
</evidence>
<dbReference type="PROSITE" id="PS50112">
    <property type="entry name" value="PAS"/>
    <property type="match status" value="1"/>
</dbReference>
<dbReference type="AlphaFoldDB" id="A0A6M0QAN8"/>
<feature type="domain" description="PAS" evidence="1">
    <location>
        <begin position="23"/>
        <end position="59"/>
    </location>
</feature>
<accession>A0A6M0QAN8</accession>
<dbReference type="Gene3D" id="3.30.450.20">
    <property type="entry name" value="PAS domain"/>
    <property type="match status" value="1"/>
</dbReference>
<reference evidence="2 3" key="1">
    <citation type="submission" date="2020-02" db="EMBL/GenBank/DDBJ databases">
        <title>Bacillus aquiflavi sp. nov., isolated from yellow water of strong flavor Chinese baijiu in Yibin region of China.</title>
        <authorList>
            <person name="Xie J."/>
        </authorList>
    </citation>
    <scope>NUCLEOTIDE SEQUENCE [LARGE SCALE GENOMIC DNA]</scope>
    <source>
        <strain evidence="2 3">SA4</strain>
    </source>
</reference>
<proteinExistence type="predicted"/>
<dbReference type="SUPFAM" id="SSF55785">
    <property type="entry name" value="PYP-like sensor domain (PAS domain)"/>
    <property type="match status" value="1"/>
</dbReference>
<dbReference type="InterPro" id="IPR035965">
    <property type="entry name" value="PAS-like_dom_sf"/>
</dbReference>
<dbReference type="RefSeq" id="WP_163180079.1">
    <property type="nucleotide sequence ID" value="NZ_JAAIWM010000004.1"/>
</dbReference>
<dbReference type="InterPro" id="IPR000014">
    <property type="entry name" value="PAS"/>
</dbReference>
<evidence type="ECO:0000313" key="2">
    <source>
        <dbReference type="EMBL" id="NEY72620.1"/>
    </source>
</evidence>
<gene>
    <name evidence="2" type="ORF">G4D63_12855</name>
</gene>
<dbReference type="EMBL" id="JAAIWM010000004">
    <property type="protein sequence ID" value="NEY72620.1"/>
    <property type="molecule type" value="Genomic_DNA"/>
</dbReference>